<dbReference type="SUPFAM" id="SSF53335">
    <property type="entry name" value="S-adenosyl-L-methionine-dependent methyltransferases"/>
    <property type="match status" value="1"/>
</dbReference>
<sequence length="245" mass="28514">MRKPSLGGNPKVWSNEEVTQYDMMQSIVIPKKDEMLDIITSMIPFDENKALKVMEIGVGLGALTERIFNRFPESDFLGIDGSAQMIANAQERLKKFSGKIKILERNFNKPLWLNGVNDKFDLVCSSLTLHYLSTRRRREFFKEIFKVLKKKGTFIYSCAVKANSPSIQKIFVKIHRKYLRDQILKVMGKKFTDEDLDRVFKKRRDKMGINPATTVDHLDLLKKAGFSKVEFIWKHRHYAIFMGVK</sequence>
<accession>A0A0G0Q5C9</accession>
<evidence type="ECO:0000313" key="5">
    <source>
        <dbReference type="Proteomes" id="UP000034539"/>
    </source>
</evidence>
<keyword evidence="1 4" id="KW-0489">Methyltransferase</keyword>
<dbReference type="CDD" id="cd02440">
    <property type="entry name" value="AdoMet_MTases"/>
    <property type="match status" value="1"/>
</dbReference>
<organism evidence="4 5">
    <name type="scientific">Candidatus Gottesmanbacteria bacterium GW2011_GWC2_39_8</name>
    <dbReference type="NCBI Taxonomy" id="1618450"/>
    <lineage>
        <taxon>Bacteria</taxon>
        <taxon>Candidatus Gottesmaniibacteriota</taxon>
    </lineage>
</organism>
<dbReference type="PANTHER" id="PTHR43861:SF1">
    <property type="entry name" value="TRANS-ACONITATE 2-METHYLTRANSFERASE"/>
    <property type="match status" value="1"/>
</dbReference>
<comment type="caution">
    <text evidence="4">The sequence shown here is derived from an EMBL/GenBank/DDBJ whole genome shotgun (WGS) entry which is preliminary data.</text>
</comment>
<protein>
    <submittedName>
        <fullName evidence="4">Methyltransferase, type 12</fullName>
    </submittedName>
</protein>
<dbReference type="GO" id="GO:0032259">
    <property type="term" value="P:methylation"/>
    <property type="evidence" value="ECO:0007669"/>
    <property type="project" value="UniProtKB-KW"/>
</dbReference>
<evidence type="ECO:0000256" key="2">
    <source>
        <dbReference type="ARBA" id="ARBA00022679"/>
    </source>
</evidence>
<evidence type="ECO:0000313" key="4">
    <source>
        <dbReference type="EMBL" id="KKR32581.1"/>
    </source>
</evidence>
<dbReference type="Pfam" id="PF13649">
    <property type="entry name" value="Methyltransf_25"/>
    <property type="match status" value="1"/>
</dbReference>
<evidence type="ECO:0000256" key="1">
    <source>
        <dbReference type="ARBA" id="ARBA00022603"/>
    </source>
</evidence>
<dbReference type="Gene3D" id="3.40.50.150">
    <property type="entry name" value="Vaccinia Virus protein VP39"/>
    <property type="match status" value="1"/>
</dbReference>
<reference evidence="4 5" key="1">
    <citation type="journal article" date="2015" name="Nature">
        <title>rRNA introns, odd ribosomes, and small enigmatic genomes across a large radiation of phyla.</title>
        <authorList>
            <person name="Brown C.T."/>
            <person name="Hug L.A."/>
            <person name="Thomas B.C."/>
            <person name="Sharon I."/>
            <person name="Castelle C.J."/>
            <person name="Singh A."/>
            <person name="Wilkins M.J."/>
            <person name="Williams K.H."/>
            <person name="Banfield J.F."/>
        </authorList>
    </citation>
    <scope>NUCLEOTIDE SEQUENCE [LARGE SCALE GENOMIC DNA]</scope>
</reference>
<keyword evidence="2 4" id="KW-0808">Transferase</keyword>
<dbReference type="InterPro" id="IPR029063">
    <property type="entry name" value="SAM-dependent_MTases_sf"/>
</dbReference>
<dbReference type="InterPro" id="IPR041698">
    <property type="entry name" value="Methyltransf_25"/>
</dbReference>
<dbReference type="AlphaFoldDB" id="A0A0G0Q5C9"/>
<name>A0A0G0Q5C9_9BACT</name>
<feature type="domain" description="Methyltransferase" evidence="3">
    <location>
        <begin position="53"/>
        <end position="152"/>
    </location>
</feature>
<evidence type="ECO:0000259" key="3">
    <source>
        <dbReference type="Pfam" id="PF13649"/>
    </source>
</evidence>
<proteinExistence type="predicted"/>
<dbReference type="PANTHER" id="PTHR43861">
    <property type="entry name" value="TRANS-ACONITATE 2-METHYLTRANSFERASE-RELATED"/>
    <property type="match status" value="1"/>
</dbReference>
<dbReference type="Proteomes" id="UP000034539">
    <property type="component" value="Unassembled WGS sequence"/>
</dbReference>
<dbReference type="EMBL" id="LBXN01000038">
    <property type="protein sequence ID" value="KKR32581.1"/>
    <property type="molecule type" value="Genomic_DNA"/>
</dbReference>
<gene>
    <name evidence="4" type="ORF">UT63_C0038G0006</name>
</gene>
<dbReference type="GO" id="GO:0008168">
    <property type="term" value="F:methyltransferase activity"/>
    <property type="evidence" value="ECO:0007669"/>
    <property type="project" value="UniProtKB-KW"/>
</dbReference>